<accession>A0A4Q9QB72</accession>
<gene>
    <name evidence="1" type="ORF">BD310DRAFT_401467</name>
</gene>
<evidence type="ECO:0000313" key="2">
    <source>
        <dbReference type="Proteomes" id="UP000292082"/>
    </source>
</evidence>
<dbReference type="Proteomes" id="UP000292082">
    <property type="component" value="Unassembled WGS sequence"/>
</dbReference>
<organism evidence="1 2">
    <name type="scientific">Dichomitus squalens</name>
    <dbReference type="NCBI Taxonomy" id="114155"/>
    <lineage>
        <taxon>Eukaryota</taxon>
        <taxon>Fungi</taxon>
        <taxon>Dikarya</taxon>
        <taxon>Basidiomycota</taxon>
        <taxon>Agaricomycotina</taxon>
        <taxon>Agaricomycetes</taxon>
        <taxon>Polyporales</taxon>
        <taxon>Polyporaceae</taxon>
        <taxon>Dichomitus</taxon>
    </lineage>
</organism>
<protein>
    <submittedName>
        <fullName evidence="1">Uncharacterized protein</fullName>
    </submittedName>
</protein>
<evidence type="ECO:0000313" key="1">
    <source>
        <dbReference type="EMBL" id="TBU64520.1"/>
    </source>
</evidence>
<dbReference type="AlphaFoldDB" id="A0A4Q9QB72"/>
<sequence>MNSRTRCIRQWLYSQAFGQGTHLGQMGWLRSHSPCIFPIAVERYQNGSSACSRHPGRSVLGEERLLVGEKCIAAVMGFVTPVPSQMVVD</sequence>
<reference evidence="1 2" key="1">
    <citation type="submission" date="2019-01" db="EMBL/GenBank/DDBJ databases">
        <title>Draft genome sequences of three monokaryotic isolates of the white-rot basidiomycete fungus Dichomitus squalens.</title>
        <authorList>
            <consortium name="DOE Joint Genome Institute"/>
            <person name="Lopez S.C."/>
            <person name="Andreopoulos B."/>
            <person name="Pangilinan J."/>
            <person name="Lipzen A."/>
            <person name="Riley R."/>
            <person name="Ahrendt S."/>
            <person name="Ng V."/>
            <person name="Barry K."/>
            <person name="Daum C."/>
            <person name="Grigoriev I.V."/>
            <person name="Hilden K.S."/>
            <person name="Makela M.R."/>
            <person name="de Vries R.P."/>
        </authorList>
    </citation>
    <scope>NUCLEOTIDE SEQUENCE [LARGE SCALE GENOMIC DNA]</scope>
    <source>
        <strain evidence="1 2">CBS 464.89</strain>
    </source>
</reference>
<proteinExistence type="predicted"/>
<dbReference type="EMBL" id="ML145086">
    <property type="protein sequence ID" value="TBU64520.1"/>
    <property type="molecule type" value="Genomic_DNA"/>
</dbReference>
<keyword evidence="2" id="KW-1185">Reference proteome</keyword>
<dbReference type="Gene3D" id="1.20.1050.10">
    <property type="match status" value="1"/>
</dbReference>
<name>A0A4Q9QB72_9APHY</name>